<feature type="chain" id="PRO_5012567290" evidence="1">
    <location>
        <begin position="26"/>
        <end position="130"/>
    </location>
</feature>
<reference evidence="3 4" key="1">
    <citation type="submission" date="2016-11" db="EMBL/GenBank/DDBJ databases">
        <authorList>
            <person name="Jaros S."/>
            <person name="Januszkiewicz K."/>
            <person name="Wedrychowicz H."/>
        </authorList>
    </citation>
    <scope>NUCLEOTIDE SEQUENCE [LARGE SCALE GENOMIC DNA]</scope>
    <source>
        <strain evidence="3 4">DSM 26991</strain>
    </source>
</reference>
<accession>A0A1M4T4Y6</accession>
<dbReference type="EMBL" id="FQTV01000001">
    <property type="protein sequence ID" value="SHE39428.1"/>
    <property type="molecule type" value="Genomic_DNA"/>
</dbReference>
<dbReference type="GO" id="GO:0046872">
    <property type="term" value="F:metal ion binding"/>
    <property type="evidence" value="ECO:0007669"/>
    <property type="project" value="InterPro"/>
</dbReference>
<proteinExistence type="predicted"/>
<dbReference type="PROSITE" id="PS50846">
    <property type="entry name" value="HMA_2"/>
    <property type="match status" value="1"/>
</dbReference>
<feature type="domain" description="HMA" evidence="2">
    <location>
        <begin position="44"/>
        <end position="110"/>
    </location>
</feature>
<dbReference type="SUPFAM" id="SSF55008">
    <property type="entry name" value="HMA, heavy metal-associated domain"/>
    <property type="match status" value="1"/>
</dbReference>
<dbReference type="InterPro" id="IPR006121">
    <property type="entry name" value="HMA_dom"/>
</dbReference>
<dbReference type="CDD" id="cd00371">
    <property type="entry name" value="HMA"/>
    <property type="match status" value="1"/>
</dbReference>
<organism evidence="3 4">
    <name type="scientific">Bacteroides luti</name>
    <dbReference type="NCBI Taxonomy" id="1297750"/>
    <lineage>
        <taxon>Bacteria</taxon>
        <taxon>Pseudomonadati</taxon>
        <taxon>Bacteroidota</taxon>
        <taxon>Bacteroidia</taxon>
        <taxon>Bacteroidales</taxon>
        <taxon>Bacteroidaceae</taxon>
        <taxon>Bacteroides</taxon>
    </lineage>
</organism>
<name>A0A1M4T4Y6_9BACE</name>
<keyword evidence="1" id="KW-0732">Signal</keyword>
<evidence type="ECO:0000259" key="2">
    <source>
        <dbReference type="PROSITE" id="PS50846"/>
    </source>
</evidence>
<dbReference type="Proteomes" id="UP000184509">
    <property type="component" value="Unassembled WGS sequence"/>
</dbReference>
<evidence type="ECO:0000256" key="1">
    <source>
        <dbReference type="SAM" id="SignalP"/>
    </source>
</evidence>
<dbReference type="AlphaFoldDB" id="A0A1M4T4Y6"/>
<dbReference type="Pfam" id="PF00403">
    <property type="entry name" value="HMA"/>
    <property type="match status" value="1"/>
</dbReference>
<evidence type="ECO:0000313" key="3">
    <source>
        <dbReference type="EMBL" id="SHE39428.1"/>
    </source>
</evidence>
<protein>
    <submittedName>
        <fullName evidence="3">Copper chaperone CopZ</fullName>
    </submittedName>
</protein>
<dbReference type="STRING" id="1297750.SAMN05444405_101281"/>
<feature type="signal peptide" evidence="1">
    <location>
        <begin position="1"/>
        <end position="25"/>
    </location>
</feature>
<dbReference type="Gene3D" id="3.30.70.100">
    <property type="match status" value="1"/>
</dbReference>
<gene>
    <name evidence="3" type="ORF">SAMN05444405_101281</name>
</gene>
<evidence type="ECO:0000313" key="4">
    <source>
        <dbReference type="Proteomes" id="UP000184509"/>
    </source>
</evidence>
<dbReference type="RefSeq" id="WP_245797039.1">
    <property type="nucleotide sequence ID" value="NZ_FQTV01000001.1"/>
</dbReference>
<sequence length="130" mass="14018">MKTRMIKLSLATLILAIVTALPVKATVQSPNKAKTTVTAPAAKTKHVQIPVKGSCELCKARIEKAAKSVKGVKMAMWEQKSQTLHLQYDPAVATPKKVMQAVAKAGHDAGTVKATTKDYKALPSCCQYKR</sequence>
<dbReference type="InterPro" id="IPR036163">
    <property type="entry name" value="HMA_dom_sf"/>
</dbReference>
<keyword evidence="4" id="KW-1185">Reference proteome</keyword>